<dbReference type="PANTHER" id="PTHR35807:SF1">
    <property type="entry name" value="TRANSCRIPTIONAL REGULATOR REDD"/>
    <property type="match status" value="1"/>
</dbReference>
<dbReference type="SUPFAM" id="SSF52540">
    <property type="entry name" value="P-loop containing nucleoside triphosphate hydrolases"/>
    <property type="match status" value="1"/>
</dbReference>
<dbReference type="Proteomes" id="UP000295124">
    <property type="component" value="Unassembled WGS sequence"/>
</dbReference>
<evidence type="ECO:0000256" key="4">
    <source>
        <dbReference type="ARBA" id="ARBA00023163"/>
    </source>
</evidence>
<gene>
    <name evidence="7" type="ORF">E1263_10050</name>
</gene>
<keyword evidence="8" id="KW-1185">Reference proteome</keyword>
<dbReference type="Gene3D" id="3.40.50.300">
    <property type="entry name" value="P-loop containing nucleotide triphosphate hydrolases"/>
    <property type="match status" value="1"/>
</dbReference>
<dbReference type="OrthoDB" id="3795727at2"/>
<dbReference type="Pfam" id="PF00486">
    <property type="entry name" value="Trans_reg_C"/>
    <property type="match status" value="1"/>
</dbReference>
<dbReference type="InterPro" id="IPR005158">
    <property type="entry name" value="BTAD"/>
</dbReference>
<dbReference type="InterPro" id="IPR041664">
    <property type="entry name" value="AAA_16"/>
</dbReference>
<evidence type="ECO:0000256" key="2">
    <source>
        <dbReference type="ARBA" id="ARBA00023015"/>
    </source>
</evidence>
<evidence type="ECO:0000313" key="7">
    <source>
        <dbReference type="EMBL" id="TDD60781.1"/>
    </source>
</evidence>
<evidence type="ECO:0000256" key="5">
    <source>
        <dbReference type="PROSITE-ProRule" id="PRU01091"/>
    </source>
</evidence>
<dbReference type="SUPFAM" id="SSF46894">
    <property type="entry name" value="C-terminal effector domain of the bipartite response regulators"/>
    <property type="match status" value="1"/>
</dbReference>
<dbReference type="Gene3D" id="1.25.40.10">
    <property type="entry name" value="Tetratricopeptide repeat domain"/>
    <property type="match status" value="1"/>
</dbReference>
<dbReference type="GO" id="GO:0003677">
    <property type="term" value="F:DNA binding"/>
    <property type="evidence" value="ECO:0007669"/>
    <property type="project" value="UniProtKB-UniRule"/>
</dbReference>
<dbReference type="InterPro" id="IPR011990">
    <property type="entry name" value="TPR-like_helical_dom_sf"/>
</dbReference>
<accession>A0A4R4ZPD9</accession>
<organism evidence="7 8">
    <name type="scientific">Kribbella antibiotica</name>
    <dbReference type="NCBI Taxonomy" id="190195"/>
    <lineage>
        <taxon>Bacteria</taxon>
        <taxon>Bacillati</taxon>
        <taxon>Actinomycetota</taxon>
        <taxon>Actinomycetes</taxon>
        <taxon>Propionibacteriales</taxon>
        <taxon>Kribbellaceae</taxon>
        <taxon>Kribbella</taxon>
    </lineage>
</organism>
<dbReference type="SMART" id="SM00862">
    <property type="entry name" value="Trans_reg_C"/>
    <property type="match status" value="1"/>
</dbReference>
<dbReference type="CDD" id="cd15831">
    <property type="entry name" value="BTAD"/>
    <property type="match status" value="1"/>
</dbReference>
<dbReference type="InterPro" id="IPR036388">
    <property type="entry name" value="WH-like_DNA-bd_sf"/>
</dbReference>
<feature type="DNA-binding region" description="OmpR/PhoB-type" evidence="5">
    <location>
        <begin position="1"/>
        <end position="88"/>
    </location>
</feature>
<comment type="caution">
    <text evidence="7">The sequence shown here is derived from an EMBL/GenBank/DDBJ whole genome shotgun (WGS) entry which is preliminary data.</text>
</comment>
<evidence type="ECO:0000259" key="6">
    <source>
        <dbReference type="PROSITE" id="PS51755"/>
    </source>
</evidence>
<dbReference type="InterPro" id="IPR001867">
    <property type="entry name" value="OmpR/PhoB-type_DNA-bd"/>
</dbReference>
<keyword evidence="2" id="KW-0805">Transcription regulation</keyword>
<evidence type="ECO:0000256" key="1">
    <source>
        <dbReference type="ARBA" id="ARBA00005820"/>
    </source>
</evidence>
<reference evidence="7 8" key="1">
    <citation type="submission" date="2019-03" db="EMBL/GenBank/DDBJ databases">
        <title>Draft genome sequences of novel Actinobacteria.</title>
        <authorList>
            <person name="Sahin N."/>
            <person name="Ay H."/>
            <person name="Saygin H."/>
        </authorList>
    </citation>
    <scope>NUCLEOTIDE SEQUENCE [LARGE SCALE GENOMIC DNA]</scope>
    <source>
        <strain evidence="7 8">JCM 13523</strain>
    </source>
</reference>
<dbReference type="Pfam" id="PF03704">
    <property type="entry name" value="BTAD"/>
    <property type="match status" value="1"/>
</dbReference>
<keyword evidence="3 5" id="KW-0238">DNA-binding</keyword>
<keyword evidence="4" id="KW-0804">Transcription</keyword>
<proteinExistence type="inferred from homology"/>
<protein>
    <recommendedName>
        <fullName evidence="6">OmpR/PhoB-type domain-containing protein</fullName>
    </recommendedName>
</protein>
<evidence type="ECO:0000256" key="3">
    <source>
        <dbReference type="ARBA" id="ARBA00023125"/>
    </source>
</evidence>
<dbReference type="PROSITE" id="PS51755">
    <property type="entry name" value="OMPR_PHOB"/>
    <property type="match status" value="1"/>
</dbReference>
<dbReference type="PANTHER" id="PTHR35807">
    <property type="entry name" value="TRANSCRIPTIONAL REGULATOR REDD-RELATED"/>
    <property type="match status" value="1"/>
</dbReference>
<dbReference type="GO" id="GO:0006355">
    <property type="term" value="P:regulation of DNA-templated transcription"/>
    <property type="evidence" value="ECO:0007669"/>
    <property type="project" value="InterPro"/>
</dbReference>
<dbReference type="SUPFAM" id="SSF48452">
    <property type="entry name" value="TPR-like"/>
    <property type="match status" value="1"/>
</dbReference>
<evidence type="ECO:0000313" key="8">
    <source>
        <dbReference type="Proteomes" id="UP000295124"/>
    </source>
</evidence>
<sequence>MEFRLLGPVQLWSGGDQVTLKRRQERLLLAVLLLEPGKAVAAQRLIELLWPDEMPTNPRRALQVYISRLRTVLEVELTSGPEGYAIQAPPGSSDIEQYRTLVAQARSHDDLDQRSKLLTDALHLWRGPALADVTTEDVRRRLCGGLEEEHWAAEELLLSTELALGHHQELLPRLADLTAAQPTRETFAAASMLALYRSGRQADALAVYTSLVRRLDEELGVEPGAEVRDLQVAILRQDSALDVTVPSAVPRELPADVGLLIGRDAVLDELAEVLTGTPRAGVPAVVCLYGAAGTGKSAVAVRLGHRLADAFPDGQLFARLQDVNGQGLTPQTILGQLLRSLGVEGSEIPESLEERSALLRSRLADKTTLLVFDDAIDASQLRSLLPAGGAVIVTSRRPILGLEDATHRELVAWPDPASTGG</sequence>
<dbReference type="GO" id="GO:0000160">
    <property type="term" value="P:phosphorelay signal transduction system"/>
    <property type="evidence" value="ECO:0007669"/>
    <property type="project" value="InterPro"/>
</dbReference>
<dbReference type="InterPro" id="IPR027417">
    <property type="entry name" value="P-loop_NTPase"/>
</dbReference>
<dbReference type="Pfam" id="PF13191">
    <property type="entry name" value="AAA_16"/>
    <property type="match status" value="1"/>
</dbReference>
<dbReference type="InterPro" id="IPR016032">
    <property type="entry name" value="Sig_transdc_resp-reg_C-effctor"/>
</dbReference>
<feature type="domain" description="OmpR/PhoB-type" evidence="6">
    <location>
        <begin position="1"/>
        <end position="88"/>
    </location>
</feature>
<dbReference type="Gene3D" id="1.10.10.10">
    <property type="entry name" value="Winged helix-like DNA-binding domain superfamily/Winged helix DNA-binding domain"/>
    <property type="match status" value="1"/>
</dbReference>
<dbReference type="EMBL" id="SMKX01000021">
    <property type="protein sequence ID" value="TDD60781.1"/>
    <property type="molecule type" value="Genomic_DNA"/>
</dbReference>
<name>A0A4R4ZPD9_9ACTN</name>
<dbReference type="AlphaFoldDB" id="A0A4R4ZPD9"/>
<dbReference type="InterPro" id="IPR051677">
    <property type="entry name" value="AfsR-DnrI-RedD_regulator"/>
</dbReference>
<dbReference type="SMART" id="SM01043">
    <property type="entry name" value="BTAD"/>
    <property type="match status" value="1"/>
</dbReference>
<dbReference type="RefSeq" id="WP_132166938.1">
    <property type="nucleotide sequence ID" value="NZ_SMKX01000021.1"/>
</dbReference>
<comment type="similarity">
    <text evidence="1">Belongs to the AfsR/DnrI/RedD regulatory family.</text>
</comment>